<dbReference type="Gene3D" id="1.25.40.380">
    <property type="entry name" value="Protein of unknown function DUF1810"/>
    <property type="match status" value="1"/>
</dbReference>
<evidence type="ECO:0000313" key="2">
    <source>
        <dbReference type="Proteomes" id="UP000516105"/>
    </source>
</evidence>
<dbReference type="RefSeq" id="WP_187708425.1">
    <property type="nucleotide sequence ID" value="NZ_CP060782.1"/>
</dbReference>
<dbReference type="EMBL" id="CP060782">
    <property type="protein sequence ID" value="QNP45469.1"/>
    <property type="molecule type" value="Genomic_DNA"/>
</dbReference>
<dbReference type="InterPro" id="IPR036287">
    <property type="entry name" value="Rv1873-like_sf"/>
</dbReference>
<dbReference type="PIRSF" id="PIRSF008546">
    <property type="entry name" value="UCP008546"/>
    <property type="match status" value="1"/>
</dbReference>
<keyword evidence="2" id="KW-1185">Reference proteome</keyword>
<accession>A0ABX6T6I6</accession>
<evidence type="ECO:0000313" key="1">
    <source>
        <dbReference type="EMBL" id="QNP45469.1"/>
    </source>
</evidence>
<dbReference type="Pfam" id="PF08837">
    <property type="entry name" value="DUF1810"/>
    <property type="match status" value="1"/>
</dbReference>
<dbReference type="Proteomes" id="UP000516105">
    <property type="component" value="Chromosome"/>
</dbReference>
<organism evidence="1 2">
    <name type="scientific">Sphingomonas sediminicola</name>
    <dbReference type="NCBI Taxonomy" id="386874"/>
    <lineage>
        <taxon>Bacteria</taxon>
        <taxon>Pseudomonadati</taxon>
        <taxon>Pseudomonadota</taxon>
        <taxon>Alphaproteobacteria</taxon>
        <taxon>Sphingomonadales</taxon>
        <taxon>Sphingomonadaceae</taxon>
        <taxon>Sphingomonas</taxon>
    </lineage>
</organism>
<protein>
    <submittedName>
        <fullName evidence="1">DUF1810 domain-containing protein</fullName>
    </submittedName>
</protein>
<sequence length="144" mass="16262">MIEGPDPFQLQRFVHAQQGTFEIALTELQTGRKQSHWIWFIFPQLAGLGRSPTATVYGIGSIHEARAYLDHPVLGDRYRKAVEAILSWADRKSAVEVLGEVDAMKFRSSLTLFERVSGDPLFARALDAFYDRPDQATLQLIGRN</sequence>
<gene>
    <name evidence="1" type="ORF">H9L14_12975</name>
</gene>
<name>A0ABX6T6I6_9SPHN</name>
<dbReference type="InterPro" id="IPR014937">
    <property type="entry name" value="DUF1810"/>
</dbReference>
<reference evidence="1 2" key="1">
    <citation type="submission" date="2020-08" db="EMBL/GenBank/DDBJ databases">
        <title>Genome sequence of Sphingomonas sediminicola KACC 15039T.</title>
        <authorList>
            <person name="Hyun D.-W."/>
            <person name="Bae J.-W."/>
        </authorList>
    </citation>
    <scope>NUCLEOTIDE SEQUENCE [LARGE SCALE GENOMIC DNA]</scope>
    <source>
        <strain evidence="1 2">KACC 15039</strain>
    </source>
</reference>
<dbReference type="SUPFAM" id="SSF140736">
    <property type="entry name" value="Rv1873-like"/>
    <property type="match status" value="1"/>
</dbReference>
<proteinExistence type="predicted"/>